<evidence type="ECO:0000256" key="2">
    <source>
        <dbReference type="ARBA" id="ARBA00008816"/>
    </source>
</evidence>
<dbReference type="EMBL" id="RZGK01000011">
    <property type="protein sequence ID" value="KAF9695446.1"/>
    <property type="molecule type" value="Genomic_DNA"/>
</dbReference>
<dbReference type="PANTHER" id="PTHR10165">
    <property type="entry name" value="LIPID PHOSPHATE PHOSPHATASE"/>
    <property type="match status" value="1"/>
</dbReference>
<keyword evidence="5 7" id="KW-0472">Membrane</keyword>
<feature type="transmembrane region" description="Helical" evidence="7">
    <location>
        <begin position="230"/>
        <end position="251"/>
    </location>
</feature>
<comment type="similarity">
    <text evidence="2">Belongs to the PA-phosphatase related phosphoesterase family.</text>
</comment>
<dbReference type="PANTHER" id="PTHR10165:SF84">
    <property type="entry name" value="PHOSPHATIDIC ACID PHOSPHATASE BETA"/>
    <property type="match status" value="1"/>
</dbReference>
<evidence type="ECO:0000256" key="7">
    <source>
        <dbReference type="SAM" id="Phobius"/>
    </source>
</evidence>
<comment type="subcellular location">
    <subcellularLocation>
        <location evidence="1">Membrane</location>
        <topology evidence="1">Multi-pass membrane protein</topology>
    </subcellularLocation>
</comment>
<reference evidence="9" key="2">
    <citation type="submission" date="2020-09" db="EMBL/GenBank/DDBJ databases">
        <title>Reference genome assembly for Australian Ascochyta lentis isolate Al4.</title>
        <authorList>
            <person name="Lee R.C."/>
            <person name="Farfan-Caceres L.M."/>
            <person name="Debler J.W."/>
            <person name="Williams A.H."/>
            <person name="Henares B.M."/>
        </authorList>
    </citation>
    <scope>NUCLEOTIDE SEQUENCE</scope>
    <source>
        <strain evidence="9">Al4</strain>
    </source>
</reference>
<name>A0A8H7J1H6_9PLEO</name>
<dbReference type="GO" id="GO:0046839">
    <property type="term" value="P:phospholipid dephosphorylation"/>
    <property type="evidence" value="ECO:0007669"/>
    <property type="project" value="TreeGrafter"/>
</dbReference>
<sequence>MSTAVTAPPRLALDLHRQRHSPTTPPRIDGTCEANTPVLLFSTHVPSLSDIPEERTPQTTGSTYLRSLDGNHSAASFDPEAQIKPTSRRSALIPGFRNQPPFMVWLRHSWLDILTQLLCLFTAEMIYLFATPLMPHYFPLYPGVWTSAWGLKYGKPFLEEYVTTLVSAIISFTVPFLVMGAVGIWWTRDYWESNAAIMGLGYALATATLFQSFIKWFIGGDPKRIKEAQMSFPSGHSSAAFAGFGFLALYLNAKFKMLPYHTSPTDNAHEKTENGSVAKRTPHWKLVLWVLPWLVALLIAASKIRDGWHHPVDVLFGAMVGTVFAHVAFWCVFRGVYDGRVNHLQRG</sequence>
<dbReference type="Proteomes" id="UP000651452">
    <property type="component" value="Unassembled WGS sequence"/>
</dbReference>
<dbReference type="InterPro" id="IPR036938">
    <property type="entry name" value="PAP2/HPO_sf"/>
</dbReference>
<evidence type="ECO:0000259" key="8">
    <source>
        <dbReference type="SMART" id="SM00014"/>
    </source>
</evidence>
<keyword evidence="4 7" id="KW-1133">Transmembrane helix</keyword>
<keyword evidence="3 7" id="KW-0812">Transmembrane</keyword>
<dbReference type="InterPro" id="IPR043216">
    <property type="entry name" value="PAP-like"/>
</dbReference>
<dbReference type="AlphaFoldDB" id="A0A8H7J1H6"/>
<evidence type="ECO:0000256" key="6">
    <source>
        <dbReference type="SAM" id="MobiDB-lite"/>
    </source>
</evidence>
<evidence type="ECO:0000256" key="4">
    <source>
        <dbReference type="ARBA" id="ARBA00022989"/>
    </source>
</evidence>
<evidence type="ECO:0000256" key="1">
    <source>
        <dbReference type="ARBA" id="ARBA00004141"/>
    </source>
</evidence>
<dbReference type="GO" id="GO:0008195">
    <property type="term" value="F:phosphatidate phosphatase activity"/>
    <property type="evidence" value="ECO:0007669"/>
    <property type="project" value="TreeGrafter"/>
</dbReference>
<comment type="caution">
    <text evidence="9">The sequence shown here is derived from an EMBL/GenBank/DDBJ whole genome shotgun (WGS) entry which is preliminary data.</text>
</comment>
<feature type="transmembrane region" description="Helical" evidence="7">
    <location>
        <begin position="316"/>
        <end position="337"/>
    </location>
</feature>
<dbReference type="OrthoDB" id="10030083at2759"/>
<proteinExistence type="inferred from homology"/>
<dbReference type="Gene3D" id="1.20.144.10">
    <property type="entry name" value="Phosphatidic acid phosphatase type 2/haloperoxidase"/>
    <property type="match status" value="1"/>
</dbReference>
<feature type="transmembrane region" description="Helical" evidence="7">
    <location>
        <begin position="161"/>
        <end position="187"/>
    </location>
</feature>
<accession>A0A8H7J1H6</accession>
<dbReference type="SMART" id="SM00014">
    <property type="entry name" value="acidPPc"/>
    <property type="match status" value="1"/>
</dbReference>
<reference evidence="9" key="1">
    <citation type="submission" date="2018-12" db="EMBL/GenBank/DDBJ databases">
        <authorList>
            <person name="Syme R.A."/>
            <person name="Farfan-Caceres L."/>
            <person name="Lichtenzveig J."/>
        </authorList>
    </citation>
    <scope>NUCLEOTIDE SEQUENCE</scope>
    <source>
        <strain evidence="9">Al4</strain>
    </source>
</reference>
<dbReference type="GO" id="GO:0016020">
    <property type="term" value="C:membrane"/>
    <property type="evidence" value="ECO:0007669"/>
    <property type="project" value="UniProtKB-SubCell"/>
</dbReference>
<gene>
    <name evidence="9" type="ORF">EKO04_006495</name>
</gene>
<feature type="transmembrane region" description="Helical" evidence="7">
    <location>
        <begin position="199"/>
        <end position="218"/>
    </location>
</feature>
<feature type="domain" description="Phosphatidic acid phosphatase type 2/haloperoxidase" evidence="8">
    <location>
        <begin position="200"/>
        <end position="329"/>
    </location>
</feature>
<organism evidence="9 10">
    <name type="scientific">Ascochyta lentis</name>
    <dbReference type="NCBI Taxonomy" id="205686"/>
    <lineage>
        <taxon>Eukaryota</taxon>
        <taxon>Fungi</taxon>
        <taxon>Dikarya</taxon>
        <taxon>Ascomycota</taxon>
        <taxon>Pezizomycotina</taxon>
        <taxon>Dothideomycetes</taxon>
        <taxon>Pleosporomycetidae</taxon>
        <taxon>Pleosporales</taxon>
        <taxon>Pleosporineae</taxon>
        <taxon>Didymellaceae</taxon>
        <taxon>Ascochyta</taxon>
    </lineage>
</organism>
<feature type="transmembrane region" description="Helical" evidence="7">
    <location>
        <begin position="286"/>
        <end position="304"/>
    </location>
</feature>
<dbReference type="GO" id="GO:0006644">
    <property type="term" value="P:phospholipid metabolic process"/>
    <property type="evidence" value="ECO:0007669"/>
    <property type="project" value="InterPro"/>
</dbReference>
<protein>
    <recommendedName>
        <fullName evidence="8">Phosphatidic acid phosphatase type 2/haloperoxidase domain-containing protein</fullName>
    </recommendedName>
</protein>
<feature type="region of interest" description="Disordered" evidence="6">
    <location>
        <begin position="1"/>
        <end position="29"/>
    </location>
</feature>
<evidence type="ECO:0000313" key="9">
    <source>
        <dbReference type="EMBL" id="KAF9695446.1"/>
    </source>
</evidence>
<dbReference type="Pfam" id="PF01569">
    <property type="entry name" value="PAP2"/>
    <property type="match status" value="1"/>
</dbReference>
<keyword evidence="10" id="KW-1185">Reference proteome</keyword>
<evidence type="ECO:0000256" key="3">
    <source>
        <dbReference type="ARBA" id="ARBA00022692"/>
    </source>
</evidence>
<dbReference type="SUPFAM" id="SSF48317">
    <property type="entry name" value="Acid phosphatase/Vanadium-dependent haloperoxidase"/>
    <property type="match status" value="1"/>
</dbReference>
<evidence type="ECO:0000256" key="5">
    <source>
        <dbReference type="ARBA" id="ARBA00023136"/>
    </source>
</evidence>
<dbReference type="InterPro" id="IPR000326">
    <property type="entry name" value="PAP2/HPO"/>
</dbReference>
<feature type="transmembrane region" description="Helical" evidence="7">
    <location>
        <begin position="110"/>
        <end position="130"/>
    </location>
</feature>
<evidence type="ECO:0000313" key="10">
    <source>
        <dbReference type="Proteomes" id="UP000651452"/>
    </source>
</evidence>